<dbReference type="AlphaFoldDB" id="A0A4U1C4J9"/>
<organism evidence="2 3">
    <name type="scientific">Pedobacter cryophilus</name>
    <dbReference type="NCBI Taxonomy" id="2571271"/>
    <lineage>
        <taxon>Bacteria</taxon>
        <taxon>Pseudomonadati</taxon>
        <taxon>Bacteroidota</taxon>
        <taxon>Sphingobacteriia</taxon>
        <taxon>Sphingobacteriales</taxon>
        <taxon>Sphingobacteriaceae</taxon>
        <taxon>Pedobacter</taxon>
    </lineage>
</organism>
<gene>
    <name evidence="2" type="ORF">FA046_01130</name>
</gene>
<sequence>MEDSGNKGLEQLLEKLKEYLNTRMKLGKLTLIEKGVYLFSNLITDGLVVIFLILAFLFTSLALGFYLSELLGNSFGGFFIMAIIYFIFALIIYLIKDKYLEKPIINGMIKKIFKNEEEE</sequence>
<dbReference type="Proteomes" id="UP000308181">
    <property type="component" value="Unassembled WGS sequence"/>
</dbReference>
<feature type="transmembrane region" description="Helical" evidence="1">
    <location>
        <begin position="47"/>
        <end position="68"/>
    </location>
</feature>
<dbReference type="Pfam" id="PF07332">
    <property type="entry name" value="Phage_holin_3_6"/>
    <property type="match status" value="1"/>
</dbReference>
<feature type="transmembrane region" description="Helical" evidence="1">
    <location>
        <begin position="74"/>
        <end position="95"/>
    </location>
</feature>
<dbReference type="EMBL" id="SWBP01000001">
    <property type="protein sequence ID" value="TKC00313.1"/>
    <property type="molecule type" value="Genomic_DNA"/>
</dbReference>
<dbReference type="InterPro" id="IPR009937">
    <property type="entry name" value="Phage_holin_3_6"/>
</dbReference>
<accession>A0A4U1C4J9</accession>
<proteinExistence type="predicted"/>
<evidence type="ECO:0000256" key="1">
    <source>
        <dbReference type="SAM" id="Phobius"/>
    </source>
</evidence>
<keyword evidence="1" id="KW-0472">Membrane</keyword>
<name>A0A4U1C4J9_9SPHI</name>
<evidence type="ECO:0000313" key="2">
    <source>
        <dbReference type="EMBL" id="TKC00313.1"/>
    </source>
</evidence>
<dbReference type="RefSeq" id="WP_136824524.1">
    <property type="nucleotide sequence ID" value="NZ_SWBP01000001.1"/>
</dbReference>
<reference evidence="2 3" key="1">
    <citation type="submission" date="2019-04" db="EMBL/GenBank/DDBJ databases">
        <title>Pedobacter sp. AR-3-17 sp. nov., isolated from Arctic soil.</title>
        <authorList>
            <person name="Dahal R.H."/>
            <person name="Kim D.-U."/>
        </authorList>
    </citation>
    <scope>NUCLEOTIDE SEQUENCE [LARGE SCALE GENOMIC DNA]</scope>
    <source>
        <strain evidence="2 3">AR-3-17</strain>
    </source>
</reference>
<evidence type="ECO:0000313" key="3">
    <source>
        <dbReference type="Proteomes" id="UP000308181"/>
    </source>
</evidence>
<keyword evidence="1" id="KW-1133">Transmembrane helix</keyword>
<comment type="caution">
    <text evidence="2">The sequence shown here is derived from an EMBL/GenBank/DDBJ whole genome shotgun (WGS) entry which is preliminary data.</text>
</comment>
<keyword evidence="3" id="KW-1185">Reference proteome</keyword>
<protein>
    <submittedName>
        <fullName evidence="2">Phage holin family protein</fullName>
    </submittedName>
</protein>
<keyword evidence="1" id="KW-0812">Transmembrane</keyword>